<feature type="region of interest" description="Disordered" evidence="1">
    <location>
        <begin position="1"/>
        <end position="35"/>
    </location>
</feature>
<evidence type="ECO:0000313" key="4">
    <source>
        <dbReference type="WBParaSite" id="ASIM_0001741101-mRNA-1"/>
    </source>
</evidence>
<sequence>MPVELQAPAGTTKPDRLSVGAGRTITDPSPRANPAKAERTLKIVQVYAPATNNAQPTEEAEEELEEFFEEVERAMNKKSTYTIVQGDFNAKVGCRINQNERYIEKLSNIKYSRQFGIASEQTGSSGLVNNE</sequence>
<dbReference type="InterPro" id="IPR036691">
    <property type="entry name" value="Endo/exonu/phosph_ase_sf"/>
</dbReference>
<dbReference type="WBParaSite" id="ASIM_0001741101-mRNA-1">
    <property type="protein sequence ID" value="ASIM_0001741101-mRNA-1"/>
    <property type="gene ID" value="ASIM_0001741101"/>
</dbReference>
<gene>
    <name evidence="2" type="ORF">ASIM_LOCUS16818</name>
</gene>
<proteinExistence type="predicted"/>
<reference evidence="2 3" key="2">
    <citation type="submission" date="2018-11" db="EMBL/GenBank/DDBJ databases">
        <authorList>
            <consortium name="Pathogen Informatics"/>
        </authorList>
    </citation>
    <scope>NUCLEOTIDE SEQUENCE [LARGE SCALE GENOMIC DNA]</scope>
</reference>
<keyword evidence="3" id="KW-1185">Reference proteome</keyword>
<organism evidence="4">
    <name type="scientific">Anisakis simplex</name>
    <name type="common">Herring worm</name>
    <dbReference type="NCBI Taxonomy" id="6269"/>
    <lineage>
        <taxon>Eukaryota</taxon>
        <taxon>Metazoa</taxon>
        <taxon>Ecdysozoa</taxon>
        <taxon>Nematoda</taxon>
        <taxon>Chromadorea</taxon>
        <taxon>Rhabditida</taxon>
        <taxon>Spirurina</taxon>
        <taxon>Ascaridomorpha</taxon>
        <taxon>Ascaridoidea</taxon>
        <taxon>Anisakidae</taxon>
        <taxon>Anisakis</taxon>
        <taxon>Anisakis simplex complex</taxon>
    </lineage>
</organism>
<dbReference type="OrthoDB" id="5824787at2759"/>
<name>A0A0M3K8X0_ANISI</name>
<dbReference type="EMBL" id="UYRR01033443">
    <property type="protein sequence ID" value="VDK58783.1"/>
    <property type="molecule type" value="Genomic_DNA"/>
</dbReference>
<accession>A0A0M3K8X0</accession>
<dbReference type="AlphaFoldDB" id="A0A0M3K8X0"/>
<evidence type="ECO:0000256" key="1">
    <source>
        <dbReference type="SAM" id="MobiDB-lite"/>
    </source>
</evidence>
<evidence type="ECO:0000313" key="2">
    <source>
        <dbReference type="EMBL" id="VDK58783.1"/>
    </source>
</evidence>
<protein>
    <submittedName>
        <fullName evidence="4">Craniofacial development protein 2-like</fullName>
    </submittedName>
</protein>
<reference evidence="4" key="1">
    <citation type="submission" date="2017-02" db="UniProtKB">
        <authorList>
            <consortium name="WormBaseParasite"/>
        </authorList>
    </citation>
    <scope>IDENTIFICATION</scope>
</reference>
<dbReference type="SUPFAM" id="SSF56219">
    <property type="entry name" value="DNase I-like"/>
    <property type="match status" value="1"/>
</dbReference>
<evidence type="ECO:0000313" key="3">
    <source>
        <dbReference type="Proteomes" id="UP000267096"/>
    </source>
</evidence>
<dbReference type="Proteomes" id="UP000267096">
    <property type="component" value="Unassembled WGS sequence"/>
</dbReference>
<dbReference type="Gene3D" id="3.60.10.10">
    <property type="entry name" value="Endonuclease/exonuclease/phosphatase"/>
    <property type="match status" value="1"/>
</dbReference>